<evidence type="ECO:0000256" key="2">
    <source>
        <dbReference type="ARBA" id="ARBA00010812"/>
    </source>
</evidence>
<keyword evidence="3" id="KW-0597">Phosphoprotein</keyword>
<keyword evidence="9" id="KW-0539">Nucleus</keyword>
<dbReference type="PANTHER" id="PTHR23341:SF2">
    <property type="entry name" value="HIGH MOBILITY GROUP PROTEIN HMG-12"/>
    <property type="match status" value="1"/>
</dbReference>
<evidence type="ECO:0000313" key="12">
    <source>
        <dbReference type="Proteomes" id="UP001583280"/>
    </source>
</evidence>
<accession>A0ABR3YLN4</accession>
<evidence type="ECO:0000256" key="8">
    <source>
        <dbReference type="ARBA" id="ARBA00023163"/>
    </source>
</evidence>
<keyword evidence="12" id="KW-1185">Reference proteome</keyword>
<proteinExistence type="inferred from homology"/>
<dbReference type="PRINTS" id="PR00929">
    <property type="entry name" value="ATHOOK"/>
</dbReference>
<evidence type="ECO:0000256" key="7">
    <source>
        <dbReference type="ARBA" id="ARBA00023125"/>
    </source>
</evidence>
<feature type="region of interest" description="Disordered" evidence="10">
    <location>
        <begin position="1"/>
        <end position="190"/>
    </location>
</feature>
<evidence type="ECO:0000256" key="3">
    <source>
        <dbReference type="ARBA" id="ARBA00022553"/>
    </source>
</evidence>
<dbReference type="InterPro" id="IPR017956">
    <property type="entry name" value="AT_hook_DNA-bd_motif"/>
</dbReference>
<comment type="caution">
    <text evidence="11">The sequence shown here is derived from an EMBL/GenBank/DDBJ whole genome shotgun (WGS) entry which is preliminary data.</text>
</comment>
<feature type="compositionally biased region" description="Low complexity" evidence="10">
    <location>
        <begin position="82"/>
        <end position="119"/>
    </location>
</feature>
<evidence type="ECO:0000256" key="5">
    <source>
        <dbReference type="ARBA" id="ARBA00022990"/>
    </source>
</evidence>
<dbReference type="Proteomes" id="UP001583280">
    <property type="component" value="Unassembled WGS sequence"/>
</dbReference>
<feature type="compositionally biased region" description="Low complexity" evidence="10">
    <location>
        <begin position="149"/>
        <end position="169"/>
    </location>
</feature>
<dbReference type="Pfam" id="PF02178">
    <property type="entry name" value="AT_hook"/>
    <property type="match status" value="3"/>
</dbReference>
<evidence type="ECO:0000256" key="1">
    <source>
        <dbReference type="ARBA" id="ARBA00004123"/>
    </source>
</evidence>
<organism evidence="11 12">
    <name type="scientific">Ceratocystis pirilliformis</name>
    <dbReference type="NCBI Taxonomy" id="259994"/>
    <lineage>
        <taxon>Eukaryota</taxon>
        <taxon>Fungi</taxon>
        <taxon>Dikarya</taxon>
        <taxon>Ascomycota</taxon>
        <taxon>Pezizomycotina</taxon>
        <taxon>Sordariomycetes</taxon>
        <taxon>Hypocreomycetidae</taxon>
        <taxon>Microascales</taxon>
        <taxon>Ceratocystidaceae</taxon>
        <taxon>Ceratocystis</taxon>
    </lineage>
</organism>
<reference evidence="11 12" key="1">
    <citation type="journal article" date="2024" name="IMA Fungus">
        <title>IMA Genome - F19 : A genome assembly and annotation guide to empower mycologists, including annotated draft genome sequences of Ceratocystis pirilliformis, Diaporthe australafricana, Fusarium ophioides, Paecilomyces lecythidis, and Sporothrix stenoceras.</title>
        <authorList>
            <person name="Aylward J."/>
            <person name="Wilson A.M."/>
            <person name="Visagie C.M."/>
            <person name="Spraker J."/>
            <person name="Barnes I."/>
            <person name="Buitendag C."/>
            <person name="Ceriani C."/>
            <person name="Del Mar Angel L."/>
            <person name="du Plessis D."/>
            <person name="Fuchs T."/>
            <person name="Gasser K."/>
            <person name="Kramer D."/>
            <person name="Li W."/>
            <person name="Munsamy K."/>
            <person name="Piso A."/>
            <person name="Price J.L."/>
            <person name="Sonnekus B."/>
            <person name="Thomas C."/>
            <person name="van der Nest A."/>
            <person name="van Dijk A."/>
            <person name="van Heerden A."/>
            <person name="van Vuuren N."/>
            <person name="Yilmaz N."/>
            <person name="Duong T.A."/>
            <person name="van der Merwe N.A."/>
            <person name="Wingfield M.J."/>
            <person name="Wingfield B.D."/>
        </authorList>
    </citation>
    <scope>NUCLEOTIDE SEQUENCE [LARGE SCALE GENOMIC DNA]</scope>
    <source>
        <strain evidence="11 12">CMW 12675</strain>
    </source>
</reference>
<dbReference type="InterPro" id="IPR000116">
    <property type="entry name" value="HMGA"/>
</dbReference>
<name>A0ABR3YLN4_9PEZI</name>
<dbReference type="SMART" id="SM00384">
    <property type="entry name" value="AT_hook"/>
    <property type="match status" value="4"/>
</dbReference>
<evidence type="ECO:0008006" key="13">
    <source>
        <dbReference type="Google" id="ProtNLM"/>
    </source>
</evidence>
<evidence type="ECO:0000256" key="4">
    <source>
        <dbReference type="ARBA" id="ARBA00022737"/>
    </source>
</evidence>
<evidence type="ECO:0000256" key="9">
    <source>
        <dbReference type="ARBA" id="ARBA00023242"/>
    </source>
</evidence>
<dbReference type="PANTHER" id="PTHR23341">
    <property type="entry name" value="HIGH MOBILITY GROUP PROTEINS HMG-A AND C"/>
    <property type="match status" value="1"/>
</dbReference>
<keyword evidence="8" id="KW-0804">Transcription</keyword>
<keyword evidence="4" id="KW-0677">Repeat</keyword>
<dbReference type="EMBL" id="JAWDJO010000243">
    <property type="protein sequence ID" value="KAL1888807.1"/>
    <property type="molecule type" value="Genomic_DNA"/>
</dbReference>
<comment type="subcellular location">
    <subcellularLocation>
        <location evidence="1">Nucleus</location>
    </subcellularLocation>
</comment>
<protein>
    <recommendedName>
        <fullName evidence="13">AT hook domain-containing protein</fullName>
    </recommendedName>
</protein>
<gene>
    <name evidence="11" type="ORF">Cpir12675_006034</name>
</gene>
<evidence type="ECO:0000256" key="6">
    <source>
        <dbReference type="ARBA" id="ARBA00023015"/>
    </source>
</evidence>
<sequence length="224" mass="23093">MAPVIADSAEPIKKHGRGRPRKGEERVKKVYVPTGRPRGRPKGSRNIKAPDSITTSIGNSVTVATVSAVPPPSTAAPQANIATATPIPLPTSLSSTSAPAKSPALSATTANVAAAAAANRSVYVPTGRPRGRPRKDGLPPQQRKPFPSPTSSSPTSSTAVVAAMAVAPPRNENPAKRGRGRPRKIVQPPVGEAIGNDTLVNEAESGKLPFLLLDTFYTTTAGHG</sequence>
<evidence type="ECO:0000313" key="11">
    <source>
        <dbReference type="EMBL" id="KAL1888807.1"/>
    </source>
</evidence>
<dbReference type="PRINTS" id="PR00930">
    <property type="entry name" value="HIGHMOBLTYIY"/>
</dbReference>
<keyword evidence="5" id="KW-0007">Acetylation</keyword>
<evidence type="ECO:0000256" key="10">
    <source>
        <dbReference type="SAM" id="MobiDB-lite"/>
    </source>
</evidence>
<keyword evidence="6" id="KW-0805">Transcription regulation</keyword>
<comment type="similarity">
    <text evidence="2">Belongs to the HMGA family.</text>
</comment>
<keyword evidence="7" id="KW-0238">DNA-binding</keyword>